<keyword evidence="2" id="KW-1185">Reference proteome</keyword>
<evidence type="ECO:0000313" key="1">
    <source>
        <dbReference type="EnsemblMetazoa" id="OVOC10084.1"/>
    </source>
</evidence>
<dbReference type="SUPFAM" id="SSF47576">
    <property type="entry name" value="Calponin-homology domain, CH-domain"/>
    <property type="match status" value="1"/>
</dbReference>
<evidence type="ECO:0008006" key="3">
    <source>
        <dbReference type="Google" id="ProtNLM"/>
    </source>
</evidence>
<dbReference type="EMBL" id="CMVM020000314">
    <property type="status" value="NOT_ANNOTATED_CDS"/>
    <property type="molecule type" value="Genomic_DNA"/>
</dbReference>
<dbReference type="Proteomes" id="UP000024404">
    <property type="component" value="Unassembled WGS sequence"/>
</dbReference>
<reference evidence="2" key="1">
    <citation type="submission" date="2013-10" db="EMBL/GenBank/DDBJ databases">
        <title>Genome sequencing of Onchocerca volvulus.</title>
        <authorList>
            <person name="Cotton J."/>
            <person name="Tsai J."/>
            <person name="Stanley E."/>
            <person name="Tracey A."/>
            <person name="Holroyd N."/>
            <person name="Lustigman S."/>
            <person name="Berriman M."/>
        </authorList>
    </citation>
    <scope>NUCLEOTIDE SEQUENCE</scope>
</reference>
<dbReference type="AlphaFoldDB" id="A0A8R1XMP5"/>
<organism evidence="1 2">
    <name type="scientific">Onchocerca volvulus</name>
    <dbReference type="NCBI Taxonomy" id="6282"/>
    <lineage>
        <taxon>Eukaryota</taxon>
        <taxon>Metazoa</taxon>
        <taxon>Ecdysozoa</taxon>
        <taxon>Nematoda</taxon>
        <taxon>Chromadorea</taxon>
        <taxon>Rhabditida</taxon>
        <taxon>Spirurina</taxon>
        <taxon>Spiruromorpha</taxon>
        <taxon>Filarioidea</taxon>
        <taxon>Onchocercidae</taxon>
        <taxon>Onchocerca</taxon>
    </lineage>
</organism>
<proteinExistence type="predicted"/>
<name>A0A8R1XMP5_ONCVO</name>
<accession>A0A8R1XMP5</accession>
<evidence type="ECO:0000313" key="2">
    <source>
        <dbReference type="Proteomes" id="UP000024404"/>
    </source>
</evidence>
<sequence>MAPTSNRELIPIYTEWSNRHLIRYGVEPINDLTNDLREPRKLVTLLQAITFDCVPAAEERINTTISGNTEPV</sequence>
<dbReference type="InterPro" id="IPR036872">
    <property type="entry name" value="CH_dom_sf"/>
</dbReference>
<reference evidence="1" key="2">
    <citation type="submission" date="2022-06" db="UniProtKB">
        <authorList>
            <consortium name="EnsemblMetazoa"/>
        </authorList>
    </citation>
    <scope>IDENTIFICATION</scope>
</reference>
<protein>
    <recommendedName>
        <fullName evidence="3">Calponin-homology (CH) domain-containing protein</fullName>
    </recommendedName>
</protein>
<dbReference type="EnsemblMetazoa" id="OVOC10084.1">
    <property type="protein sequence ID" value="OVOC10084.1"/>
    <property type="gene ID" value="WBGene00246893"/>
</dbReference>
<dbReference type="Gene3D" id="1.10.418.10">
    <property type="entry name" value="Calponin-like domain"/>
    <property type="match status" value="1"/>
</dbReference>